<feature type="compositionally biased region" description="Basic residues" evidence="1">
    <location>
        <begin position="254"/>
        <end position="264"/>
    </location>
</feature>
<feature type="region of interest" description="Disordered" evidence="1">
    <location>
        <begin position="244"/>
        <end position="264"/>
    </location>
</feature>
<organism evidence="2 3">
    <name type="scientific">Globodera rostochiensis</name>
    <name type="common">Golden nematode worm</name>
    <name type="synonym">Heterodera rostochiensis</name>
    <dbReference type="NCBI Taxonomy" id="31243"/>
    <lineage>
        <taxon>Eukaryota</taxon>
        <taxon>Metazoa</taxon>
        <taxon>Ecdysozoa</taxon>
        <taxon>Nematoda</taxon>
        <taxon>Chromadorea</taxon>
        <taxon>Rhabditida</taxon>
        <taxon>Tylenchina</taxon>
        <taxon>Tylenchomorpha</taxon>
        <taxon>Tylenchoidea</taxon>
        <taxon>Heteroderidae</taxon>
        <taxon>Heteroderinae</taxon>
        <taxon>Globodera</taxon>
    </lineage>
</organism>
<proteinExistence type="predicted"/>
<accession>A0A914HTX1</accession>
<keyword evidence="2" id="KW-1185">Reference proteome</keyword>
<dbReference type="Proteomes" id="UP000887572">
    <property type="component" value="Unplaced"/>
</dbReference>
<dbReference type="WBParaSite" id="Gr19_v10_g3934.t1">
    <property type="protein sequence ID" value="Gr19_v10_g3934.t1"/>
    <property type="gene ID" value="Gr19_v10_g3934"/>
</dbReference>
<evidence type="ECO:0000313" key="2">
    <source>
        <dbReference type="Proteomes" id="UP000887572"/>
    </source>
</evidence>
<dbReference type="AlphaFoldDB" id="A0A914HTX1"/>
<protein>
    <submittedName>
        <fullName evidence="3">Uncharacterized protein</fullName>
    </submittedName>
</protein>
<feature type="region of interest" description="Disordered" evidence="1">
    <location>
        <begin position="135"/>
        <end position="181"/>
    </location>
</feature>
<evidence type="ECO:0000313" key="3">
    <source>
        <dbReference type="WBParaSite" id="Gr19_v10_g3934.t1"/>
    </source>
</evidence>
<name>A0A914HTX1_GLORO</name>
<reference evidence="3" key="1">
    <citation type="submission" date="2022-11" db="UniProtKB">
        <authorList>
            <consortium name="WormBaseParasite"/>
        </authorList>
    </citation>
    <scope>IDENTIFICATION</scope>
</reference>
<evidence type="ECO:0000256" key="1">
    <source>
        <dbReference type="SAM" id="MobiDB-lite"/>
    </source>
</evidence>
<sequence>MSPAQMSPEQICRRKCFRRKFAGANVPAQMSPETWSYVRVSSSDIWREVEVLKKAPFISPNGTSTFCCCAYCSTSVRRWMAEAGGAPTHGRGGRRANAWQRREARQRMAEAGGAPTHGRGGRRANAWQRREARQRMAEAGGAPTHGRGGRRANAWQRREARQRMAEAGGAPTHGRGGRRVSVWQRREARQRMAEAGGASARLRSCSGARLMQACCTPASLDAHRVHLGRPVNWGRLASLEPRGFPDAQAQKARLVSKGRKDHPN</sequence>